<gene>
    <name evidence="4" type="ORF">VP01_8150g1</name>
</gene>
<feature type="domain" description="CCHC-type" evidence="3">
    <location>
        <begin position="75"/>
        <end position="90"/>
    </location>
</feature>
<keyword evidence="2" id="KW-0863">Zinc-finger</keyword>
<dbReference type="SUPFAM" id="SSF57756">
    <property type="entry name" value="Retrovirus zinc finger-like domains"/>
    <property type="match status" value="1"/>
</dbReference>
<keyword evidence="5" id="KW-1185">Reference proteome</keyword>
<dbReference type="AlphaFoldDB" id="A0A0L6UA52"/>
<proteinExistence type="predicted"/>
<dbReference type="Proteomes" id="UP000037035">
    <property type="component" value="Unassembled WGS sequence"/>
</dbReference>
<keyword evidence="2" id="KW-0479">Metal-binding</keyword>
<evidence type="ECO:0000256" key="2">
    <source>
        <dbReference type="PROSITE-ProRule" id="PRU00047"/>
    </source>
</evidence>
<reference evidence="4 5" key="1">
    <citation type="submission" date="2015-08" db="EMBL/GenBank/DDBJ databases">
        <title>Next Generation Sequencing and Analysis of the Genome of Puccinia sorghi L Schw, the Causal Agent of Maize Common Rust.</title>
        <authorList>
            <person name="Rochi L."/>
            <person name="Burguener G."/>
            <person name="Darino M."/>
            <person name="Turjanski A."/>
            <person name="Kreff E."/>
            <person name="Dieguez M.J."/>
            <person name="Sacco F."/>
        </authorList>
    </citation>
    <scope>NUCLEOTIDE SEQUENCE [LARGE SCALE GENOMIC DNA]</scope>
    <source>
        <strain evidence="4 5">RO10H11247</strain>
    </source>
</reference>
<evidence type="ECO:0000313" key="5">
    <source>
        <dbReference type="Proteomes" id="UP000037035"/>
    </source>
</evidence>
<comment type="caution">
    <text evidence="4">The sequence shown here is derived from an EMBL/GenBank/DDBJ whole genome shotgun (WGS) entry which is preliminary data.</text>
</comment>
<evidence type="ECO:0000259" key="3">
    <source>
        <dbReference type="PROSITE" id="PS50158"/>
    </source>
</evidence>
<dbReference type="PROSITE" id="PS50158">
    <property type="entry name" value="ZF_CCHC"/>
    <property type="match status" value="1"/>
</dbReference>
<dbReference type="InterPro" id="IPR036875">
    <property type="entry name" value="Znf_CCHC_sf"/>
</dbReference>
<feature type="non-terminal residue" evidence="4">
    <location>
        <position position="92"/>
    </location>
</feature>
<evidence type="ECO:0000313" key="4">
    <source>
        <dbReference type="EMBL" id="KNZ45413.1"/>
    </source>
</evidence>
<organism evidence="4 5">
    <name type="scientific">Puccinia sorghi</name>
    <dbReference type="NCBI Taxonomy" id="27349"/>
    <lineage>
        <taxon>Eukaryota</taxon>
        <taxon>Fungi</taxon>
        <taxon>Dikarya</taxon>
        <taxon>Basidiomycota</taxon>
        <taxon>Pucciniomycotina</taxon>
        <taxon>Pucciniomycetes</taxon>
        <taxon>Pucciniales</taxon>
        <taxon>Pucciniaceae</taxon>
        <taxon>Puccinia</taxon>
    </lineage>
</organism>
<dbReference type="InterPro" id="IPR001878">
    <property type="entry name" value="Znf_CCHC"/>
</dbReference>
<protein>
    <recommendedName>
        <fullName evidence="3">CCHC-type domain-containing protein</fullName>
    </recommendedName>
</protein>
<dbReference type="Gene3D" id="4.10.60.10">
    <property type="entry name" value="Zinc finger, CCHC-type"/>
    <property type="match status" value="1"/>
</dbReference>
<accession>A0A0L6UA52</accession>
<dbReference type="EMBL" id="LAVV01013661">
    <property type="protein sequence ID" value="KNZ45413.1"/>
    <property type="molecule type" value="Genomic_DNA"/>
</dbReference>
<name>A0A0L6UA52_9BASI</name>
<dbReference type="GO" id="GO:0003676">
    <property type="term" value="F:nucleic acid binding"/>
    <property type="evidence" value="ECO:0007669"/>
    <property type="project" value="InterPro"/>
</dbReference>
<evidence type="ECO:0000256" key="1">
    <source>
        <dbReference type="ARBA" id="ARBA00022664"/>
    </source>
</evidence>
<dbReference type="VEuPathDB" id="FungiDB:VP01_8150g1"/>
<keyword evidence="1" id="KW-0507">mRNA processing</keyword>
<dbReference type="GO" id="GO:0006397">
    <property type="term" value="P:mRNA processing"/>
    <property type="evidence" value="ECO:0007669"/>
    <property type="project" value="UniProtKB-KW"/>
</dbReference>
<dbReference type="GO" id="GO:0008270">
    <property type="term" value="F:zinc ion binding"/>
    <property type="evidence" value="ECO:0007669"/>
    <property type="project" value="UniProtKB-KW"/>
</dbReference>
<keyword evidence="2" id="KW-0862">Zinc</keyword>
<sequence>MGLSQGWALQAVQPLGGSRRVEPVTQEEVKSFADMVKELHLFVHHSVAKDGPPVERKTFVPGVRWPTQGGSDGICAYCGEKGHYHSQCAELS</sequence>